<dbReference type="EMBL" id="JAGIZQ010000005">
    <property type="protein sequence ID" value="KAH6627952.1"/>
    <property type="molecule type" value="Genomic_DNA"/>
</dbReference>
<dbReference type="Proteomes" id="UP000724584">
    <property type="component" value="Unassembled WGS sequence"/>
</dbReference>
<proteinExistence type="predicted"/>
<keyword evidence="2" id="KW-1185">Reference proteome</keyword>
<protein>
    <submittedName>
        <fullName evidence="1">Uncharacterized protein</fullName>
    </submittedName>
</protein>
<accession>A0ACB7P4Y0</accession>
<organism evidence="1 2">
    <name type="scientific">Chaetomium tenue</name>
    <dbReference type="NCBI Taxonomy" id="1854479"/>
    <lineage>
        <taxon>Eukaryota</taxon>
        <taxon>Fungi</taxon>
        <taxon>Dikarya</taxon>
        <taxon>Ascomycota</taxon>
        <taxon>Pezizomycotina</taxon>
        <taxon>Sordariomycetes</taxon>
        <taxon>Sordariomycetidae</taxon>
        <taxon>Sordariales</taxon>
        <taxon>Chaetomiaceae</taxon>
        <taxon>Chaetomium</taxon>
    </lineage>
</organism>
<comment type="caution">
    <text evidence="1">The sequence shown here is derived from an EMBL/GenBank/DDBJ whole genome shotgun (WGS) entry which is preliminary data.</text>
</comment>
<sequence>METVFCECKKCDAAIGRFANLWTQIGKSYFSPVMEPEDDLAVQYQGTVRIGEQGTLVAECHLQDMVCSGCTALLGLRCVQTPVNHVLDRHQILLRLASVELLNSDGQEIEFAIQRILAVNAPTKVNKSKAPESPRGGFTSAFPGITELQQLQLDLHNQREDIKRIDSNGFRIVTALDKRANRMQGEVAKLRGTVPNLQRAIESIRQELGTVLVDISKARTVQENSTTLLALEDRLARVTTSVGEVGKQVATSTAQFDKEIGELKWNLGQQEQELENLRGTIRGHAEDMASLRAEMAHMRRQGRTVRDGQTGD</sequence>
<evidence type="ECO:0000313" key="2">
    <source>
        <dbReference type="Proteomes" id="UP000724584"/>
    </source>
</evidence>
<gene>
    <name evidence="1" type="ORF">F5144DRAFT_594073</name>
</gene>
<name>A0ACB7P4Y0_9PEZI</name>
<reference evidence="1 2" key="1">
    <citation type="journal article" date="2021" name="Nat. Commun.">
        <title>Genetic determinants of endophytism in the Arabidopsis root mycobiome.</title>
        <authorList>
            <person name="Mesny F."/>
            <person name="Miyauchi S."/>
            <person name="Thiergart T."/>
            <person name="Pickel B."/>
            <person name="Atanasova L."/>
            <person name="Karlsson M."/>
            <person name="Huettel B."/>
            <person name="Barry K.W."/>
            <person name="Haridas S."/>
            <person name="Chen C."/>
            <person name="Bauer D."/>
            <person name="Andreopoulos W."/>
            <person name="Pangilinan J."/>
            <person name="LaButti K."/>
            <person name="Riley R."/>
            <person name="Lipzen A."/>
            <person name="Clum A."/>
            <person name="Drula E."/>
            <person name="Henrissat B."/>
            <person name="Kohler A."/>
            <person name="Grigoriev I.V."/>
            <person name="Martin F.M."/>
            <person name="Hacquard S."/>
        </authorList>
    </citation>
    <scope>NUCLEOTIDE SEQUENCE [LARGE SCALE GENOMIC DNA]</scope>
    <source>
        <strain evidence="1 2">MPI-SDFR-AT-0079</strain>
    </source>
</reference>
<evidence type="ECO:0000313" key="1">
    <source>
        <dbReference type="EMBL" id="KAH6627952.1"/>
    </source>
</evidence>